<dbReference type="SUPFAM" id="SSF52172">
    <property type="entry name" value="CheY-like"/>
    <property type="match status" value="1"/>
</dbReference>
<dbReference type="InterPro" id="IPR036097">
    <property type="entry name" value="HisK_dim/P_sf"/>
</dbReference>
<dbReference type="InterPro" id="IPR003661">
    <property type="entry name" value="HisK_dim/P_dom"/>
</dbReference>
<name>A0A7Z2RRR3_VIBPH</name>
<dbReference type="SMART" id="SM00388">
    <property type="entry name" value="HisKA"/>
    <property type="match status" value="1"/>
</dbReference>
<reference evidence="16" key="1">
    <citation type="journal article" date="2018" name="Genome Biol.">
        <title>SKESA: strategic k-mer extension for scrupulous assemblies.</title>
        <authorList>
            <person name="Souvorov A."/>
            <person name="Agarwala R."/>
            <person name="Lipman D.J."/>
        </authorList>
    </citation>
    <scope>NUCLEOTIDE SEQUENCE</scope>
    <source>
        <strain evidence="16">1930</strain>
    </source>
</reference>
<dbReference type="GO" id="GO:0000155">
    <property type="term" value="F:phosphorelay sensor kinase activity"/>
    <property type="evidence" value="ECO:0007669"/>
    <property type="project" value="InterPro"/>
</dbReference>
<dbReference type="Gene3D" id="3.40.50.2300">
    <property type="match status" value="1"/>
</dbReference>
<dbReference type="FunFam" id="3.30.565.10:FF:000010">
    <property type="entry name" value="Sensor histidine kinase RcsC"/>
    <property type="match status" value="1"/>
</dbReference>
<evidence type="ECO:0000313" key="18">
    <source>
        <dbReference type="Proteomes" id="UP000464718"/>
    </source>
</evidence>
<evidence type="ECO:0000256" key="12">
    <source>
        <dbReference type="PROSITE-ProRule" id="PRU00169"/>
    </source>
</evidence>
<keyword evidence="8" id="KW-0067">ATP-binding</keyword>
<evidence type="ECO:0000256" key="5">
    <source>
        <dbReference type="ARBA" id="ARBA00022741"/>
    </source>
</evidence>
<evidence type="ECO:0000259" key="15">
    <source>
        <dbReference type="PROSITE" id="PS50110"/>
    </source>
</evidence>
<organism evidence="16">
    <name type="scientific">Vibrio parahaemolyticus</name>
    <dbReference type="NCBI Taxonomy" id="670"/>
    <lineage>
        <taxon>Bacteria</taxon>
        <taxon>Pseudomonadati</taxon>
        <taxon>Pseudomonadota</taxon>
        <taxon>Gammaproteobacteria</taxon>
        <taxon>Vibrionales</taxon>
        <taxon>Vibrionaceae</taxon>
        <taxon>Vibrio</taxon>
    </lineage>
</organism>
<feature type="modified residue" description="4-aspartylphosphate" evidence="12">
    <location>
        <position position="810"/>
    </location>
</feature>
<dbReference type="EMBL" id="DACQKT010000002">
    <property type="protein sequence ID" value="HAS6676108.1"/>
    <property type="molecule type" value="Genomic_DNA"/>
</dbReference>
<dbReference type="PROSITE" id="PS50110">
    <property type="entry name" value="RESPONSE_REGULATORY"/>
    <property type="match status" value="1"/>
</dbReference>
<dbReference type="Pfam" id="PF02518">
    <property type="entry name" value="HATPase_c"/>
    <property type="match status" value="1"/>
</dbReference>
<evidence type="ECO:0000256" key="9">
    <source>
        <dbReference type="ARBA" id="ARBA00023012"/>
    </source>
</evidence>
<dbReference type="SUPFAM" id="SSF47384">
    <property type="entry name" value="Homodimeric domain of signal transducing histidine kinase"/>
    <property type="match status" value="1"/>
</dbReference>
<proteinExistence type="predicted"/>
<keyword evidence="3 12" id="KW-0597">Phosphoprotein</keyword>
<dbReference type="Proteomes" id="UP000856022">
    <property type="component" value="Unassembled WGS sequence"/>
</dbReference>
<gene>
    <name evidence="17" type="ORF">EHC69_22920</name>
    <name evidence="16" type="ORF">I7278_04695</name>
</gene>
<evidence type="ECO:0000256" key="10">
    <source>
        <dbReference type="ARBA" id="ARBA00064003"/>
    </source>
</evidence>
<evidence type="ECO:0000256" key="2">
    <source>
        <dbReference type="ARBA" id="ARBA00012438"/>
    </source>
</evidence>
<dbReference type="SMART" id="SM00387">
    <property type="entry name" value="HATPase_c"/>
    <property type="match status" value="1"/>
</dbReference>
<dbReference type="CDD" id="cd00082">
    <property type="entry name" value="HisKA"/>
    <property type="match status" value="1"/>
</dbReference>
<dbReference type="InterPro" id="IPR003594">
    <property type="entry name" value="HATPase_dom"/>
</dbReference>
<evidence type="ECO:0000256" key="13">
    <source>
        <dbReference type="SAM" id="Phobius"/>
    </source>
</evidence>
<keyword evidence="13" id="KW-0812">Transmembrane</keyword>
<evidence type="ECO:0000256" key="3">
    <source>
        <dbReference type="ARBA" id="ARBA00022553"/>
    </source>
</evidence>
<evidence type="ECO:0000256" key="11">
    <source>
        <dbReference type="ARBA" id="ARBA00068150"/>
    </source>
</evidence>
<keyword evidence="4" id="KW-0808">Transferase</keyword>
<feature type="domain" description="Response regulatory" evidence="15">
    <location>
        <begin position="760"/>
        <end position="880"/>
    </location>
</feature>
<dbReference type="InterPro" id="IPR001789">
    <property type="entry name" value="Sig_transdc_resp-reg_receiver"/>
</dbReference>
<dbReference type="InterPro" id="IPR004358">
    <property type="entry name" value="Sig_transdc_His_kin-like_C"/>
</dbReference>
<dbReference type="Pfam" id="PF00072">
    <property type="entry name" value="Response_reg"/>
    <property type="match status" value="1"/>
</dbReference>
<accession>A0A7Z2RRR3</accession>
<evidence type="ECO:0000256" key="4">
    <source>
        <dbReference type="ARBA" id="ARBA00022679"/>
    </source>
</evidence>
<dbReference type="PANTHER" id="PTHR45339:SF1">
    <property type="entry name" value="HYBRID SIGNAL TRANSDUCTION HISTIDINE KINASE J"/>
    <property type="match status" value="1"/>
</dbReference>
<evidence type="ECO:0000256" key="8">
    <source>
        <dbReference type="ARBA" id="ARBA00022840"/>
    </source>
</evidence>
<dbReference type="InterPro" id="IPR036890">
    <property type="entry name" value="HATPase_C_sf"/>
</dbReference>
<dbReference type="SUPFAM" id="SSF55874">
    <property type="entry name" value="ATPase domain of HSP90 chaperone/DNA topoisomerase II/histidine kinase"/>
    <property type="match status" value="1"/>
</dbReference>
<evidence type="ECO:0000256" key="1">
    <source>
        <dbReference type="ARBA" id="ARBA00000085"/>
    </source>
</evidence>
<dbReference type="PROSITE" id="PS50109">
    <property type="entry name" value="HIS_KIN"/>
    <property type="match status" value="1"/>
</dbReference>
<dbReference type="CDD" id="cd17546">
    <property type="entry name" value="REC_hyHK_CKI1_RcsC-like"/>
    <property type="match status" value="1"/>
</dbReference>
<dbReference type="InterPro" id="IPR011006">
    <property type="entry name" value="CheY-like_superfamily"/>
</dbReference>
<dbReference type="SMART" id="SM00448">
    <property type="entry name" value="REC"/>
    <property type="match status" value="1"/>
</dbReference>
<dbReference type="EC" id="2.7.13.3" evidence="2"/>
<keyword evidence="13" id="KW-0472">Membrane</keyword>
<feature type="transmembrane region" description="Helical" evidence="13">
    <location>
        <begin position="291"/>
        <end position="314"/>
    </location>
</feature>
<dbReference type="Proteomes" id="UP000464718">
    <property type="component" value="Chromosome ii"/>
</dbReference>
<reference evidence="17 18" key="2">
    <citation type="submission" date="2018-12" db="EMBL/GenBank/DDBJ databases">
        <title>Genomic insights into the evolutionary origins and pathogenicity of five Vibrio parahaemolyticus strains isolated from the shrimp with acute hepatopancreatic necrosis disease (AHPND).</title>
        <authorList>
            <person name="Yang Q."/>
            <person name="Dong X."/>
            <person name="Xie G."/>
            <person name="Fu S."/>
            <person name="Zou P."/>
            <person name="Sun J."/>
            <person name="Wang Y."/>
            <person name="Huang J."/>
        </authorList>
    </citation>
    <scope>NUCLEOTIDE SEQUENCE [LARGE SCALE GENOMIC DNA]</scope>
    <source>
        <strain evidence="17 18">20160303005-1</strain>
    </source>
</reference>
<comment type="catalytic activity">
    <reaction evidence="1">
        <text>ATP + protein L-histidine = ADP + protein N-phospho-L-histidine.</text>
        <dbReference type="EC" id="2.7.13.3"/>
    </reaction>
</comment>
<dbReference type="PANTHER" id="PTHR45339">
    <property type="entry name" value="HYBRID SIGNAL TRANSDUCTION HISTIDINE KINASE J"/>
    <property type="match status" value="1"/>
</dbReference>
<sequence>MERWMLRLSIKTRLALLALLPAVVIVAFAIHQFYANSVRVDHLNQTVSNIQGFQLISQASHFIYSMEKDRRQYGQETPLSIEVDVQNNVVLSMHHKFSTNPHTSEYADDLKEAMLGMVSGDLTNTDEVGDWAFQLLQEMSLSLLQNYQLYGNSDGHAMQNFIAYLAQLSYWTQKEAWLTYRLVMDPDAKLNQSVFFQTIDRQQQNLDAFLHLGASYAHVDKLLGLFSSPRYQRNLESRARLMNGDMPRSDYAAYLDELDFRVQRLQMMIEGFTRQAEQSLLTQVNEQKRNVLLITCGVAVVLLLLGWLGVATWYRVNSKIGAIIHALNALVNEEEKEKKVAVDGSDEFTLFAQQVNRVVEEKQRQTHEILHAKESAVAANRAKSVFLANMSHEIRTPLNGIMGMTEILSQSELSPHQQEVVDDIDTSSHTLLALLNDILDLSKIESGRLELSLVEADIREVVYQSVILFQSKATSKQLELDISLDENIPARVMVDDHRIKQIITNLVSNAVKFTEQGYILVDVSYEEALEQGRGSLTFLIKDSGIGIERDKLATIFEPFTQEDEGVSRQFGGTGLGLAICRQLVSMMGGKLVATSTKGVGTCFGFSIEVEALPLFGWHSDVVKRGLFICDNYAYAEQIVQECRLAQIELVGVNSLSEAKVLDEDFDVIFLCNDGQMDIDSCLSELAEVYDVRRVVVCQHHLTSSYTNAENVHAVLTQPFLGNRFKHAIEELAKLEKNTLRDNVTNIASRAESKISRTHRRILIAEDNLMNQKIASFFLDKAGYDYLITSNGQEALDAITKGEQFDAILMDCMMPVMDGLTATKEIRRWEKKVGCKKTTIIALTASVLEEDIHNCFAAGMDAYLPKPYKSNQLFELFNELKLA</sequence>
<dbReference type="EMBL" id="CP034299">
    <property type="protein sequence ID" value="QHH12144.1"/>
    <property type="molecule type" value="Genomic_DNA"/>
</dbReference>
<dbReference type="InterPro" id="IPR005467">
    <property type="entry name" value="His_kinase_dom"/>
</dbReference>
<dbReference type="PRINTS" id="PR00344">
    <property type="entry name" value="BCTRLSENSOR"/>
</dbReference>
<dbReference type="AlphaFoldDB" id="A0A7Z2RRR3"/>
<evidence type="ECO:0000313" key="17">
    <source>
        <dbReference type="EMBL" id="QHH12144.1"/>
    </source>
</evidence>
<evidence type="ECO:0000259" key="14">
    <source>
        <dbReference type="PROSITE" id="PS50109"/>
    </source>
</evidence>
<comment type="subunit">
    <text evidence="10">At low DSF concentrations, interacts with RpfF.</text>
</comment>
<keyword evidence="6" id="KW-0418">Kinase</keyword>
<feature type="domain" description="Histidine kinase" evidence="14">
    <location>
        <begin position="389"/>
        <end position="611"/>
    </location>
</feature>
<keyword evidence="9" id="KW-0902">Two-component regulatory system</keyword>
<dbReference type="GO" id="GO:0016787">
    <property type="term" value="F:hydrolase activity"/>
    <property type="evidence" value="ECO:0007669"/>
    <property type="project" value="UniProtKB-KW"/>
</dbReference>
<keyword evidence="5" id="KW-0547">Nucleotide-binding</keyword>
<keyword evidence="7" id="KW-0378">Hydrolase</keyword>
<dbReference type="FunFam" id="1.10.287.130:FF:000002">
    <property type="entry name" value="Two-component osmosensing histidine kinase"/>
    <property type="match status" value="1"/>
</dbReference>
<evidence type="ECO:0000256" key="7">
    <source>
        <dbReference type="ARBA" id="ARBA00022801"/>
    </source>
</evidence>
<dbReference type="GO" id="GO:0005524">
    <property type="term" value="F:ATP binding"/>
    <property type="evidence" value="ECO:0007669"/>
    <property type="project" value="UniProtKB-KW"/>
</dbReference>
<reference evidence="16" key="3">
    <citation type="submission" date="2019-12" db="EMBL/GenBank/DDBJ databases">
        <authorList>
            <consortium name="NCBI Pathogen Detection Project"/>
        </authorList>
    </citation>
    <scope>NUCLEOTIDE SEQUENCE</scope>
    <source>
        <strain evidence="16">1930</strain>
    </source>
</reference>
<evidence type="ECO:0000256" key="6">
    <source>
        <dbReference type="ARBA" id="ARBA00022777"/>
    </source>
</evidence>
<dbReference type="Pfam" id="PF00512">
    <property type="entry name" value="HisKA"/>
    <property type="match status" value="1"/>
</dbReference>
<dbReference type="Gene3D" id="3.30.565.10">
    <property type="entry name" value="Histidine kinase-like ATPase, C-terminal domain"/>
    <property type="match status" value="1"/>
</dbReference>
<evidence type="ECO:0000313" key="16">
    <source>
        <dbReference type="EMBL" id="HAS6676108.1"/>
    </source>
</evidence>
<keyword evidence="13" id="KW-1133">Transmembrane helix</keyword>
<dbReference type="Gene3D" id="1.10.287.130">
    <property type="match status" value="1"/>
</dbReference>
<protein>
    <recommendedName>
        <fullName evidence="11">Sensory/regulatory protein RpfC</fullName>
        <ecNumber evidence="2">2.7.13.3</ecNumber>
    </recommendedName>
</protein>
<dbReference type="CDD" id="cd16922">
    <property type="entry name" value="HATPase_EvgS-ArcB-TorS-like"/>
    <property type="match status" value="1"/>
</dbReference>